<name>A0ABQ8VZV5_9AGAR</name>
<reference evidence="1" key="1">
    <citation type="submission" date="2022-08" db="EMBL/GenBank/DDBJ databases">
        <title>A Global Phylogenomic Analysis of the Shiitake Genus Lentinula.</title>
        <authorList>
            <consortium name="DOE Joint Genome Institute"/>
            <person name="Sierra-Patev S."/>
            <person name="Min B."/>
            <person name="Naranjo-Ortiz M."/>
            <person name="Looney B."/>
            <person name="Konkel Z."/>
            <person name="Slot J.C."/>
            <person name="Sakamoto Y."/>
            <person name="Steenwyk J.L."/>
            <person name="Rokas A."/>
            <person name="Carro J."/>
            <person name="Camarero S."/>
            <person name="Ferreira P."/>
            <person name="Molpeceres G."/>
            <person name="Ruiz-Duenas F.J."/>
            <person name="Serrano A."/>
            <person name="Henrissat B."/>
            <person name="Drula E."/>
            <person name="Hughes K.W."/>
            <person name="Mata J.L."/>
            <person name="Ishikawa N.K."/>
            <person name="Vargas-Isla R."/>
            <person name="Ushijima S."/>
            <person name="Smith C.A."/>
            <person name="Ahrendt S."/>
            <person name="Andreopoulos W."/>
            <person name="He G."/>
            <person name="Labutti K."/>
            <person name="Lipzen A."/>
            <person name="Ng V."/>
            <person name="Riley R."/>
            <person name="Sandor L."/>
            <person name="Barry K."/>
            <person name="Martinez A.T."/>
            <person name="Xiao Y."/>
            <person name="Gibbons J.G."/>
            <person name="Terashima K."/>
            <person name="Grigoriev I.V."/>
            <person name="Hibbett D.S."/>
        </authorList>
    </citation>
    <scope>NUCLEOTIDE SEQUENCE</scope>
    <source>
        <strain evidence="1">RHP3577 ss4</strain>
    </source>
</reference>
<protein>
    <recommendedName>
        <fullName evidence="3">F-box domain-containing protein</fullName>
    </recommendedName>
</protein>
<dbReference type="EMBL" id="JANVFT010000003">
    <property type="protein sequence ID" value="KAJ4501132.1"/>
    <property type="molecule type" value="Genomic_DNA"/>
</dbReference>
<proteinExistence type="predicted"/>
<keyword evidence="2" id="KW-1185">Reference proteome</keyword>
<evidence type="ECO:0000313" key="1">
    <source>
        <dbReference type="EMBL" id="KAJ4501132.1"/>
    </source>
</evidence>
<evidence type="ECO:0008006" key="3">
    <source>
        <dbReference type="Google" id="ProtNLM"/>
    </source>
</evidence>
<accession>A0ABQ8VZV5</accession>
<organism evidence="1 2">
    <name type="scientific">Lentinula lateritia</name>
    <dbReference type="NCBI Taxonomy" id="40482"/>
    <lineage>
        <taxon>Eukaryota</taxon>
        <taxon>Fungi</taxon>
        <taxon>Dikarya</taxon>
        <taxon>Basidiomycota</taxon>
        <taxon>Agaricomycotina</taxon>
        <taxon>Agaricomycetes</taxon>
        <taxon>Agaricomycetidae</taxon>
        <taxon>Agaricales</taxon>
        <taxon>Marasmiineae</taxon>
        <taxon>Omphalotaceae</taxon>
        <taxon>Lentinula</taxon>
    </lineage>
</organism>
<comment type="caution">
    <text evidence="1">The sequence shown here is derived from an EMBL/GenBank/DDBJ whole genome shotgun (WGS) entry which is preliminary data.</text>
</comment>
<gene>
    <name evidence="1" type="ORF">C8R41DRAFT_808250</name>
</gene>
<evidence type="ECO:0000313" key="2">
    <source>
        <dbReference type="Proteomes" id="UP001150217"/>
    </source>
</evidence>
<dbReference type="Proteomes" id="UP001150217">
    <property type="component" value="Unassembled WGS sequence"/>
</dbReference>
<sequence>MSDAKPTLLALFSSESISSLVLSSPVIRPADLASFSLASKRLRLTTTPFLYSRVILYSPNAIRKFLFTILHKPATYAAFVHTMYLSSYRGQPRLHLTMTREMNLALSNVLPLLRNLEYIYLSELWCFSAAIFASHGKIVSPLRDCRLNGITFSTQTRIVDFLRFLSSQKHLVSLRLGVVAVPNDHHDQQPLPWDEMISGDDHPLVLSDSLPALTQLDGPVFVATQVLRSNAPLEFLRVHTALEYDASFVREGNVLPVLFSSFIEVKTLCSEIVTSKMRKSLKSLVVLGFPGDDELQELHFSKKEPYRDAGNLLGDVIGDLMQTLALRCPSLLHVGGLPLSCKDRSEVHAALMEMHSLRSIEFSVTPWLGPSVMGISSLGQQHSSFPSPAIFKAISMEFKMYCPTLRYFVYTLRYPNPQSRYHRVERVIWVYHIVNRQQANGKPTGNEDGKGLEGEWTAGDSRSNWDELWKQVIVTITSVQVDVR</sequence>